<evidence type="ECO:0000256" key="2">
    <source>
        <dbReference type="ARBA" id="ARBA00023002"/>
    </source>
</evidence>
<gene>
    <name evidence="4" type="ORF">G5C51_39540</name>
</gene>
<name>A0A6G4UE18_9ACTN</name>
<dbReference type="InterPro" id="IPR002347">
    <property type="entry name" value="SDR_fam"/>
</dbReference>
<comment type="similarity">
    <text evidence="1">Belongs to the short-chain dehydrogenases/reductases (SDR) family.</text>
</comment>
<dbReference type="SMART" id="SM00822">
    <property type="entry name" value="PKS_KR"/>
    <property type="match status" value="1"/>
</dbReference>
<dbReference type="RefSeq" id="WP_165245369.1">
    <property type="nucleotide sequence ID" value="NZ_JAAKZV010000375.1"/>
</dbReference>
<proteinExistence type="inferred from homology"/>
<accession>A0A6G4UE18</accession>
<reference evidence="4 5" key="1">
    <citation type="submission" date="2020-02" db="EMBL/GenBank/DDBJ databases">
        <title>Whole-genome analyses of novel actinobacteria.</title>
        <authorList>
            <person name="Sahin N."/>
        </authorList>
    </citation>
    <scope>NUCLEOTIDE SEQUENCE [LARGE SCALE GENOMIC DNA]</scope>
    <source>
        <strain evidence="4 5">A7024</strain>
    </source>
</reference>
<protein>
    <submittedName>
        <fullName evidence="4">SDR family oxidoreductase</fullName>
    </submittedName>
</protein>
<keyword evidence="2" id="KW-0560">Oxidoreductase</keyword>
<evidence type="ECO:0000259" key="3">
    <source>
        <dbReference type="SMART" id="SM00822"/>
    </source>
</evidence>
<dbReference type="InterPro" id="IPR057326">
    <property type="entry name" value="KR_dom"/>
</dbReference>
<comment type="caution">
    <text evidence="4">The sequence shown here is derived from an EMBL/GenBank/DDBJ whole genome shotgun (WGS) entry which is preliminary data.</text>
</comment>
<dbReference type="PANTHER" id="PTHR44196:SF1">
    <property type="entry name" value="DEHYDROGENASE_REDUCTASE SDR FAMILY MEMBER 7B"/>
    <property type="match status" value="1"/>
</dbReference>
<dbReference type="Pfam" id="PF00106">
    <property type="entry name" value="adh_short"/>
    <property type="match status" value="1"/>
</dbReference>
<evidence type="ECO:0000313" key="4">
    <source>
        <dbReference type="EMBL" id="NGN69970.1"/>
    </source>
</evidence>
<dbReference type="PRINTS" id="PR00081">
    <property type="entry name" value="GDHRDH"/>
</dbReference>
<evidence type="ECO:0000313" key="5">
    <source>
        <dbReference type="Proteomes" id="UP000481583"/>
    </source>
</evidence>
<sequence length="254" mass="26673">MSRRSRLTGGTALVTGAGSGIGEASALRLAVDGWSVVAADVDGAALEALRGRDERIAVERCDVQDADAVGALAKAVGPVDRLVHAAAVSYLGSALGQERAEFDAIWRINFLGTVQIVRAVVPGMAERGRGEVVLYSSLGGWVPARKLAAYASSKAAVNAFADVLDQECRGSGVAIRCVCPSQVDTPQYRRIAAEDPAATAHRAGMPVAAVVEEVERSLGRKGLYVFPGAAAKVTVRLKRHVPGIFGRILERETR</sequence>
<keyword evidence="5" id="KW-1185">Reference proteome</keyword>
<dbReference type="Gene3D" id="3.40.50.720">
    <property type="entry name" value="NAD(P)-binding Rossmann-like Domain"/>
    <property type="match status" value="1"/>
</dbReference>
<dbReference type="EMBL" id="JAAKZV010000375">
    <property type="protein sequence ID" value="NGN69970.1"/>
    <property type="molecule type" value="Genomic_DNA"/>
</dbReference>
<dbReference type="GO" id="GO:0016491">
    <property type="term" value="F:oxidoreductase activity"/>
    <property type="evidence" value="ECO:0007669"/>
    <property type="project" value="UniProtKB-KW"/>
</dbReference>
<dbReference type="InterPro" id="IPR036291">
    <property type="entry name" value="NAD(P)-bd_dom_sf"/>
</dbReference>
<evidence type="ECO:0000256" key="1">
    <source>
        <dbReference type="ARBA" id="ARBA00006484"/>
    </source>
</evidence>
<dbReference type="AlphaFoldDB" id="A0A6G4UE18"/>
<dbReference type="GO" id="GO:0016020">
    <property type="term" value="C:membrane"/>
    <property type="evidence" value="ECO:0007669"/>
    <property type="project" value="TreeGrafter"/>
</dbReference>
<feature type="domain" description="Ketoreductase" evidence="3">
    <location>
        <begin position="10"/>
        <end position="181"/>
    </location>
</feature>
<dbReference type="CDD" id="cd05233">
    <property type="entry name" value="SDR_c"/>
    <property type="match status" value="1"/>
</dbReference>
<dbReference type="Proteomes" id="UP000481583">
    <property type="component" value="Unassembled WGS sequence"/>
</dbReference>
<organism evidence="4 5">
    <name type="scientific">Streptomyces coryli</name>
    <dbReference type="NCBI Taxonomy" id="1128680"/>
    <lineage>
        <taxon>Bacteria</taxon>
        <taxon>Bacillati</taxon>
        <taxon>Actinomycetota</taxon>
        <taxon>Actinomycetes</taxon>
        <taxon>Kitasatosporales</taxon>
        <taxon>Streptomycetaceae</taxon>
        <taxon>Streptomyces</taxon>
    </lineage>
</organism>
<dbReference type="PANTHER" id="PTHR44196">
    <property type="entry name" value="DEHYDROGENASE/REDUCTASE SDR FAMILY MEMBER 7B"/>
    <property type="match status" value="1"/>
</dbReference>
<dbReference type="SUPFAM" id="SSF51735">
    <property type="entry name" value="NAD(P)-binding Rossmann-fold domains"/>
    <property type="match status" value="1"/>
</dbReference>